<dbReference type="AlphaFoldDB" id="A0A6L9MH00"/>
<organism evidence="1 2">
    <name type="scientific">Aurantimonas aggregata</name>
    <dbReference type="NCBI Taxonomy" id="2047720"/>
    <lineage>
        <taxon>Bacteria</taxon>
        <taxon>Pseudomonadati</taxon>
        <taxon>Pseudomonadota</taxon>
        <taxon>Alphaproteobacteria</taxon>
        <taxon>Hyphomicrobiales</taxon>
        <taxon>Aurantimonadaceae</taxon>
        <taxon>Aurantimonas</taxon>
    </lineage>
</organism>
<accession>A0A6L9MH00</accession>
<dbReference type="Proteomes" id="UP000476332">
    <property type="component" value="Unassembled WGS sequence"/>
</dbReference>
<evidence type="ECO:0000313" key="1">
    <source>
        <dbReference type="EMBL" id="NDV86956.1"/>
    </source>
</evidence>
<dbReference type="GO" id="GO:0006270">
    <property type="term" value="P:DNA replication initiation"/>
    <property type="evidence" value="ECO:0007669"/>
    <property type="project" value="TreeGrafter"/>
</dbReference>
<dbReference type="RefSeq" id="WP_163043698.1">
    <property type="nucleotide sequence ID" value="NZ_JAAAMJ010000005.1"/>
</dbReference>
<dbReference type="EMBL" id="JAAAMJ010000005">
    <property type="protein sequence ID" value="NDV86956.1"/>
    <property type="molecule type" value="Genomic_DNA"/>
</dbReference>
<dbReference type="GO" id="GO:0003688">
    <property type="term" value="F:DNA replication origin binding"/>
    <property type="evidence" value="ECO:0007669"/>
    <property type="project" value="TreeGrafter"/>
</dbReference>
<dbReference type="SUPFAM" id="SSF52540">
    <property type="entry name" value="P-loop containing nucleoside triphosphate hydrolases"/>
    <property type="match status" value="1"/>
</dbReference>
<proteinExistence type="predicted"/>
<comment type="caution">
    <text evidence="1">The sequence shown here is derived from an EMBL/GenBank/DDBJ whole genome shotgun (WGS) entry which is preliminary data.</text>
</comment>
<sequence length="237" mass="25624">MPAQIPLDLPHQASHARDDIVLSGSNRLAVEAIDSWPAWRHSVLVVVGPPGSGKTHLAAAWAERAGAVPLGRGGVSALLEQADFHAVIDDIDRTDMAEDELFAIVNAARLGGGTLLATSRRQPRELPFALADLRSRLAAATVAELGAPDDELLAGVLMKLFADRQIDIDAKALRYLTERMERSLDEARLLVAAADREALASKERVTRRLLKRVLDRGEEAVRHQTVVSGPYPAATEE</sequence>
<dbReference type="Gene3D" id="1.10.8.60">
    <property type="match status" value="1"/>
</dbReference>
<reference evidence="1 2" key="1">
    <citation type="submission" date="2020-01" db="EMBL/GenBank/DDBJ databases">
        <title>Genomes of bacteria type strains.</title>
        <authorList>
            <person name="Chen J."/>
            <person name="Zhu S."/>
            <person name="Chen J."/>
        </authorList>
    </citation>
    <scope>NUCLEOTIDE SEQUENCE [LARGE SCALE GENOMIC DNA]</scope>
    <source>
        <strain evidence="1 2">KCTC 52919</strain>
    </source>
</reference>
<dbReference type="PANTHER" id="PTHR30050:SF5">
    <property type="entry name" value="DNAA REGULATORY INACTIVATOR HDA"/>
    <property type="match status" value="1"/>
</dbReference>
<dbReference type="PANTHER" id="PTHR30050">
    <property type="entry name" value="CHROMOSOMAL REPLICATION INITIATOR PROTEIN DNAA"/>
    <property type="match status" value="1"/>
</dbReference>
<evidence type="ECO:0000313" key="2">
    <source>
        <dbReference type="Proteomes" id="UP000476332"/>
    </source>
</evidence>
<dbReference type="InterPro" id="IPR027417">
    <property type="entry name" value="P-loop_NTPase"/>
</dbReference>
<keyword evidence="2" id="KW-1185">Reference proteome</keyword>
<protein>
    <submittedName>
        <fullName evidence="1">Uncharacterized protein</fullName>
    </submittedName>
</protein>
<dbReference type="GO" id="GO:0005886">
    <property type="term" value="C:plasma membrane"/>
    <property type="evidence" value="ECO:0007669"/>
    <property type="project" value="TreeGrafter"/>
</dbReference>
<name>A0A6L9MH00_9HYPH</name>
<dbReference type="Gene3D" id="3.40.50.300">
    <property type="entry name" value="P-loop containing nucleotide triphosphate hydrolases"/>
    <property type="match status" value="1"/>
</dbReference>
<gene>
    <name evidence="1" type="ORF">GTW51_09595</name>
</gene>